<comment type="caution">
    <text evidence="1">The sequence shown here is derived from an EMBL/GenBank/DDBJ whole genome shotgun (WGS) entry which is preliminary data.</text>
</comment>
<reference evidence="1 2" key="1">
    <citation type="submission" date="2024-06" db="EMBL/GenBank/DDBJ databases">
        <authorList>
            <person name="Steensen K."/>
            <person name="Seneca J."/>
            <person name="Bartlau N."/>
            <person name="Yu A.X."/>
            <person name="Polz M.F."/>
        </authorList>
    </citation>
    <scope>NUCLEOTIDE SEQUENCE [LARGE SCALE GENOMIC DNA]</scope>
    <source>
        <strain evidence="1 2">1F260</strain>
    </source>
</reference>
<evidence type="ECO:0000313" key="1">
    <source>
        <dbReference type="EMBL" id="MEZ8083421.1"/>
    </source>
</evidence>
<dbReference type="RefSeq" id="WP_371735022.1">
    <property type="nucleotide sequence ID" value="NZ_JBGONM010000061.1"/>
</dbReference>
<dbReference type="Gene3D" id="3.40.50.300">
    <property type="entry name" value="P-loop containing nucleotide triphosphate hydrolases"/>
    <property type="match status" value="1"/>
</dbReference>
<dbReference type="EMBL" id="JBGONM010000061">
    <property type="protein sequence ID" value="MEZ8083421.1"/>
    <property type="molecule type" value="Genomic_DNA"/>
</dbReference>
<name>A0ABV4L6V3_9GAMM</name>
<sequence length="330" mass="36341">MLPIEVVPLADDVYLENLNIEIVPNAKVLDFQSSSNAFTRYCHYWNATVDSQPIIGKTYDVIHLGINALDSSSFSDVLSLAHHALAPNGVLLFGGLVSQQEKTWKSIGDQYVPSFSAIKSQLGDHAWKLLGSLEGQASLPHSKYMFFHVSRIKPTAFLLLGSPGVGKSTVARRYFRALPVIQGDQIYKAIAEGRIEVSAVLFDAVSAGFDPCRILRMTVSLFEQGLGDEIVDVWLQQAELSDVVIDSYVPPKYHKFVKSRFSQSGYVAIDLQWDMTKSMCSKRKASELVGSFMSGKKIRASSSEPLVSSGAKPLLSFSVIVASVRRLFAR</sequence>
<keyword evidence="2" id="KW-1185">Reference proteome</keyword>
<dbReference type="Proteomes" id="UP001569154">
    <property type="component" value="Unassembled WGS sequence"/>
</dbReference>
<evidence type="ECO:0000313" key="2">
    <source>
        <dbReference type="Proteomes" id="UP001569154"/>
    </source>
</evidence>
<proteinExistence type="predicted"/>
<dbReference type="InterPro" id="IPR027417">
    <property type="entry name" value="P-loop_NTPase"/>
</dbReference>
<protein>
    <submittedName>
        <fullName evidence="1">Uncharacterized protein</fullName>
    </submittedName>
</protein>
<organism evidence="1 2">
    <name type="scientific">Enterovibrio norvegicus</name>
    <dbReference type="NCBI Taxonomy" id="188144"/>
    <lineage>
        <taxon>Bacteria</taxon>
        <taxon>Pseudomonadati</taxon>
        <taxon>Pseudomonadota</taxon>
        <taxon>Gammaproteobacteria</taxon>
        <taxon>Vibrionales</taxon>
        <taxon>Vibrionaceae</taxon>
        <taxon>Enterovibrio</taxon>
    </lineage>
</organism>
<gene>
    <name evidence="1" type="ORF">ACED35_20085</name>
</gene>
<accession>A0ABV4L6V3</accession>
<dbReference type="SUPFAM" id="SSF52540">
    <property type="entry name" value="P-loop containing nucleoside triphosphate hydrolases"/>
    <property type="match status" value="1"/>
</dbReference>